<feature type="compositionally biased region" description="Basic residues" evidence="10">
    <location>
        <begin position="141"/>
        <end position="151"/>
    </location>
</feature>
<dbReference type="Proteomes" id="UP000322000">
    <property type="component" value="Chromosome 3"/>
</dbReference>
<dbReference type="InterPro" id="IPR031444">
    <property type="entry name" value="PCNA-AF_dom"/>
</dbReference>
<feature type="compositionally biased region" description="Low complexity" evidence="10">
    <location>
        <begin position="24"/>
        <end position="36"/>
    </location>
</feature>
<evidence type="ECO:0000256" key="8">
    <source>
        <dbReference type="ARBA" id="ARBA00030014"/>
    </source>
</evidence>
<dbReference type="RefSeq" id="XP_026747839.1">
    <property type="nucleotide sequence ID" value="XM_026892038.1"/>
</dbReference>
<dbReference type="GO" id="GO:0019985">
    <property type="term" value="P:translesion synthesis"/>
    <property type="evidence" value="ECO:0007669"/>
    <property type="project" value="TreeGrafter"/>
</dbReference>
<keyword evidence="4" id="KW-0963">Cytoplasm</keyword>
<dbReference type="Pfam" id="PF15715">
    <property type="entry name" value="PAF"/>
    <property type="match status" value="1"/>
</dbReference>
<reference evidence="13" key="1">
    <citation type="submission" date="2025-08" db="UniProtKB">
        <authorList>
            <consortium name="RefSeq"/>
        </authorList>
    </citation>
    <scope>IDENTIFICATION</scope>
</reference>
<dbReference type="PANTHER" id="PTHR15679">
    <property type="entry name" value="PCNA-ASSOCIATED FACTOR"/>
    <property type="match status" value="1"/>
</dbReference>
<comment type="subcellular location">
    <subcellularLocation>
        <location evidence="2">Cytoplasm</location>
        <location evidence="2">Perinuclear region</location>
    </subcellularLocation>
    <subcellularLocation>
        <location evidence="1">Nucleus</location>
    </subcellularLocation>
</comment>
<gene>
    <name evidence="13" type="primary">LOC113508876</name>
</gene>
<dbReference type="GO" id="GO:0048471">
    <property type="term" value="C:perinuclear region of cytoplasm"/>
    <property type="evidence" value="ECO:0007669"/>
    <property type="project" value="UniProtKB-SubCell"/>
</dbReference>
<feature type="compositionally biased region" description="Low complexity" evidence="10">
    <location>
        <begin position="1"/>
        <end position="17"/>
    </location>
</feature>
<dbReference type="GO" id="GO:0003682">
    <property type="term" value="F:chromatin binding"/>
    <property type="evidence" value="ECO:0007669"/>
    <property type="project" value="TreeGrafter"/>
</dbReference>
<dbReference type="OrthoDB" id="7479084at2759"/>
<feature type="compositionally biased region" description="Basic and acidic residues" evidence="10">
    <location>
        <begin position="68"/>
        <end position="77"/>
    </location>
</feature>
<feature type="domain" description="PCNA-associated factor histone-like" evidence="11">
    <location>
        <begin position="1"/>
        <end position="155"/>
    </location>
</feature>
<dbReference type="GO" id="GO:0051726">
    <property type="term" value="P:regulation of cell cycle"/>
    <property type="evidence" value="ECO:0007669"/>
    <property type="project" value="InterPro"/>
</dbReference>
<dbReference type="InParanoid" id="A0A7E5X545"/>
<keyword evidence="5" id="KW-0227">DNA damage</keyword>
<evidence type="ECO:0000256" key="3">
    <source>
        <dbReference type="ARBA" id="ARBA00013777"/>
    </source>
</evidence>
<feature type="compositionally biased region" description="Basic and acidic residues" evidence="10">
    <location>
        <begin position="152"/>
        <end position="172"/>
    </location>
</feature>
<evidence type="ECO:0000256" key="10">
    <source>
        <dbReference type="SAM" id="MobiDB-lite"/>
    </source>
</evidence>
<evidence type="ECO:0000256" key="6">
    <source>
        <dbReference type="ARBA" id="ARBA00023204"/>
    </source>
</evidence>
<dbReference type="GeneID" id="113508876"/>
<evidence type="ECO:0000256" key="7">
    <source>
        <dbReference type="ARBA" id="ARBA00023242"/>
    </source>
</evidence>
<keyword evidence="7" id="KW-0539">Nucleus</keyword>
<dbReference type="AlphaFoldDB" id="A0A7E5X545"/>
<dbReference type="GO" id="GO:0006281">
    <property type="term" value="P:DNA repair"/>
    <property type="evidence" value="ECO:0007669"/>
    <property type="project" value="UniProtKB-KW"/>
</dbReference>
<accession>A0A7E5X545</accession>
<dbReference type="KEGG" id="tnl:113508876"/>
<evidence type="ECO:0000256" key="2">
    <source>
        <dbReference type="ARBA" id="ARBA00004556"/>
    </source>
</evidence>
<name>A0A7E5X545_TRINI</name>
<evidence type="ECO:0000256" key="5">
    <source>
        <dbReference type="ARBA" id="ARBA00022763"/>
    </source>
</evidence>
<evidence type="ECO:0000256" key="9">
    <source>
        <dbReference type="ARBA" id="ARBA00031186"/>
    </source>
</evidence>
<feature type="region of interest" description="Disordered" evidence="10">
    <location>
        <begin position="1"/>
        <end position="178"/>
    </location>
</feature>
<dbReference type="InterPro" id="IPR040444">
    <property type="entry name" value="PCNA-AF"/>
</dbReference>
<protein>
    <recommendedName>
        <fullName evidence="3">PCNA-associated factor</fullName>
    </recommendedName>
    <alternativeName>
        <fullName evidence="8">PCNA-associated factor of 15 kDa</fullName>
    </alternativeName>
    <alternativeName>
        <fullName evidence="9">PCNA-clamp-associated factor</fullName>
    </alternativeName>
</protein>
<dbReference type="PANTHER" id="PTHR15679:SF8">
    <property type="entry name" value="PCNA-ASSOCIATED FACTOR"/>
    <property type="match status" value="1"/>
</dbReference>
<evidence type="ECO:0000256" key="1">
    <source>
        <dbReference type="ARBA" id="ARBA00004123"/>
    </source>
</evidence>
<proteinExistence type="predicted"/>
<feature type="compositionally biased region" description="Basic and acidic residues" evidence="10">
    <location>
        <begin position="128"/>
        <end position="137"/>
    </location>
</feature>
<dbReference type="GO" id="GO:0005634">
    <property type="term" value="C:nucleus"/>
    <property type="evidence" value="ECO:0007669"/>
    <property type="project" value="UniProtKB-SubCell"/>
</dbReference>
<keyword evidence="12" id="KW-1185">Reference proteome</keyword>
<sequence length="178" mass="19365">MARTKASVGSKVSSGKSSKARCVAAPTPSSSGASGSVDRANRGGGGGNPVCPRETPKWQKPITTFFISKDEPKHVDVEEQDDQDKAAGSSKPRKTNVIESDEEEEVLTERPKNTVLDDTIELEPLTGEDSHKIEEYYPKGNKGKGVGKKTKGKENKRDSKRLREEDDGEHSSKRVKVN</sequence>
<evidence type="ECO:0000259" key="11">
    <source>
        <dbReference type="Pfam" id="PF15715"/>
    </source>
</evidence>
<keyword evidence="6" id="KW-0234">DNA repair</keyword>
<evidence type="ECO:0000313" key="12">
    <source>
        <dbReference type="Proteomes" id="UP000322000"/>
    </source>
</evidence>
<evidence type="ECO:0000313" key="13">
    <source>
        <dbReference type="RefSeq" id="XP_026747839.1"/>
    </source>
</evidence>
<evidence type="ECO:0000256" key="4">
    <source>
        <dbReference type="ARBA" id="ARBA00022490"/>
    </source>
</evidence>
<organism evidence="12 13">
    <name type="scientific">Trichoplusia ni</name>
    <name type="common">Cabbage looper</name>
    <dbReference type="NCBI Taxonomy" id="7111"/>
    <lineage>
        <taxon>Eukaryota</taxon>
        <taxon>Metazoa</taxon>
        <taxon>Ecdysozoa</taxon>
        <taxon>Arthropoda</taxon>
        <taxon>Hexapoda</taxon>
        <taxon>Insecta</taxon>
        <taxon>Pterygota</taxon>
        <taxon>Neoptera</taxon>
        <taxon>Endopterygota</taxon>
        <taxon>Lepidoptera</taxon>
        <taxon>Glossata</taxon>
        <taxon>Ditrysia</taxon>
        <taxon>Noctuoidea</taxon>
        <taxon>Noctuidae</taxon>
        <taxon>Plusiinae</taxon>
        <taxon>Trichoplusia</taxon>
    </lineage>
</organism>